<keyword evidence="2" id="KW-1185">Reference proteome</keyword>
<dbReference type="PANTHER" id="PTHR39337">
    <property type="entry name" value="BLR5642 PROTEIN"/>
    <property type="match status" value="1"/>
</dbReference>
<name>T0IYF1_9SPHN</name>
<dbReference type="EMBL" id="ATHO01000007">
    <property type="protein sequence ID" value="EQB14704.1"/>
    <property type="molecule type" value="Genomic_DNA"/>
</dbReference>
<reference evidence="1 2" key="1">
    <citation type="journal article" date="2013" name="Genome Announc.">
        <title>Draft Genome Sequence of Sphingobium quisquiliarum Strain P25T, a Novel Hexachlorocyclohexane (HCH)-Degrading Bacterium Isolated from an HCH Dumpsite.</title>
        <authorList>
            <person name="Kumar Singh A."/>
            <person name="Sangwan N."/>
            <person name="Sharma A."/>
            <person name="Gupta V."/>
            <person name="Khurana J.P."/>
            <person name="Lal R."/>
        </authorList>
    </citation>
    <scope>NUCLEOTIDE SEQUENCE [LARGE SCALE GENOMIC DNA]</scope>
    <source>
        <strain evidence="1 2">P25</strain>
    </source>
</reference>
<dbReference type="AlphaFoldDB" id="T0IYF1"/>
<dbReference type="Proteomes" id="UP000015525">
    <property type="component" value="Unassembled WGS sequence"/>
</dbReference>
<evidence type="ECO:0000313" key="2">
    <source>
        <dbReference type="Proteomes" id="UP000015525"/>
    </source>
</evidence>
<evidence type="ECO:0000313" key="1">
    <source>
        <dbReference type="EMBL" id="EQB14704.1"/>
    </source>
</evidence>
<sequence>MTGGTIYTIGHSTRPIDTFVDMLRGGNVQCVVDVRTIPRSRTNPDYNLDSLPETLSRWQIRHRFIKALGGRRGRQKQVAADVNGFWDNQSFHNYADYALSPEFLAGLHELEQLARETCCAIMCSEAVWWRCHRRIIADYLIAGGWNVLHLMDRGRIEPARMTPAASVAGEVITYPPPPQAR</sequence>
<dbReference type="InterPro" id="IPR007438">
    <property type="entry name" value="DUF488"/>
</dbReference>
<dbReference type="InterPro" id="IPR014519">
    <property type="entry name" value="UCP024492"/>
</dbReference>
<proteinExistence type="predicted"/>
<evidence type="ECO:0008006" key="3">
    <source>
        <dbReference type="Google" id="ProtNLM"/>
    </source>
</evidence>
<accession>T0IYF1</accession>
<dbReference type="PIRSF" id="PIRSF024492">
    <property type="entry name" value="UCP024492"/>
    <property type="match status" value="1"/>
</dbReference>
<dbReference type="PANTHER" id="PTHR39337:SF1">
    <property type="entry name" value="BLR5642 PROTEIN"/>
    <property type="match status" value="1"/>
</dbReference>
<organism evidence="1 2">
    <name type="scientific">Sphingobium quisquiliarum P25</name>
    <dbReference type="NCBI Taxonomy" id="1329909"/>
    <lineage>
        <taxon>Bacteria</taxon>
        <taxon>Pseudomonadati</taxon>
        <taxon>Pseudomonadota</taxon>
        <taxon>Alphaproteobacteria</taxon>
        <taxon>Sphingomonadales</taxon>
        <taxon>Sphingomonadaceae</taxon>
        <taxon>Sphingobium</taxon>
    </lineage>
</organism>
<gene>
    <name evidence="1" type="ORF">L288_00700</name>
</gene>
<dbReference type="Pfam" id="PF04343">
    <property type="entry name" value="DUF488"/>
    <property type="match status" value="1"/>
</dbReference>
<dbReference type="RefSeq" id="WP_021236478.1">
    <property type="nucleotide sequence ID" value="NZ_ATHO01000007.1"/>
</dbReference>
<protein>
    <recommendedName>
        <fullName evidence="3">DNA repair protein</fullName>
    </recommendedName>
</protein>
<comment type="caution">
    <text evidence="1">The sequence shown here is derived from an EMBL/GenBank/DDBJ whole genome shotgun (WGS) entry which is preliminary data.</text>
</comment>
<dbReference type="PATRIC" id="fig|1329909.3.peg.124"/>